<sequence length="229" mass="25867">MKYSELTAFCLICISVWGIKGNPVDDTDVGYYWREYTRDIPDDAIPGGIDKRGKTTYIGQTLHYGCQTGIIVTGQIREAEKKMTYEWGYKEYVAQNPVQILCARHRERYGWIKTNSKDIVNLIDKHLVSGGIEKDYSVYIGRVAVDGELAVGKVLVTNLTGVEGLYTSIDGQYLHVLHSFDVLSYDSSIPPEKRIRPAKLRSPNSSAVNSVWQPIIVFTVLQTLYYSVK</sequence>
<evidence type="ECO:0000256" key="1">
    <source>
        <dbReference type="SAM" id="SignalP"/>
    </source>
</evidence>
<reference evidence="2" key="1">
    <citation type="submission" date="2019-08" db="EMBL/GenBank/DDBJ databases">
        <title>The genome of the North American firefly Photinus pyralis.</title>
        <authorList>
            <consortium name="Photinus pyralis genome working group"/>
            <person name="Fallon T.R."/>
            <person name="Sander Lower S.E."/>
            <person name="Weng J.-K."/>
        </authorList>
    </citation>
    <scope>NUCLEOTIDE SEQUENCE</scope>
    <source>
        <strain evidence="2">TRF0915ILg1</strain>
        <tissue evidence="2">Whole body</tissue>
    </source>
</reference>
<feature type="chain" id="PRO_5035481924" evidence="1">
    <location>
        <begin position="22"/>
        <end position="229"/>
    </location>
</feature>
<dbReference type="Proteomes" id="UP000801492">
    <property type="component" value="Unassembled WGS sequence"/>
</dbReference>
<dbReference type="PANTHER" id="PTHR31649">
    <property type="entry name" value="AGAP009604-PA"/>
    <property type="match status" value="1"/>
</dbReference>
<gene>
    <name evidence="2" type="ORF">ILUMI_06576</name>
</gene>
<keyword evidence="1" id="KW-0732">Signal</keyword>
<dbReference type="Pfam" id="PF11901">
    <property type="entry name" value="DM9"/>
    <property type="match status" value="1"/>
</dbReference>
<proteinExistence type="predicted"/>
<name>A0A8K0DAU5_IGNLU</name>
<feature type="signal peptide" evidence="1">
    <location>
        <begin position="1"/>
        <end position="21"/>
    </location>
</feature>
<protein>
    <submittedName>
        <fullName evidence="2">Uncharacterized protein</fullName>
    </submittedName>
</protein>
<evidence type="ECO:0000313" key="2">
    <source>
        <dbReference type="EMBL" id="KAF2899602.1"/>
    </source>
</evidence>
<evidence type="ECO:0000313" key="3">
    <source>
        <dbReference type="Proteomes" id="UP000801492"/>
    </source>
</evidence>
<dbReference type="EMBL" id="VTPC01002730">
    <property type="protein sequence ID" value="KAF2899602.1"/>
    <property type="molecule type" value="Genomic_DNA"/>
</dbReference>
<dbReference type="PANTHER" id="PTHR31649:SF10">
    <property type="entry name" value="IP19903P-RELATED"/>
    <property type="match status" value="1"/>
</dbReference>
<dbReference type="AlphaFoldDB" id="A0A8K0DAU5"/>
<accession>A0A8K0DAU5</accession>
<organism evidence="2 3">
    <name type="scientific">Ignelater luminosus</name>
    <name type="common">Cucubano</name>
    <name type="synonym">Pyrophorus luminosus</name>
    <dbReference type="NCBI Taxonomy" id="2038154"/>
    <lineage>
        <taxon>Eukaryota</taxon>
        <taxon>Metazoa</taxon>
        <taxon>Ecdysozoa</taxon>
        <taxon>Arthropoda</taxon>
        <taxon>Hexapoda</taxon>
        <taxon>Insecta</taxon>
        <taxon>Pterygota</taxon>
        <taxon>Neoptera</taxon>
        <taxon>Endopterygota</taxon>
        <taxon>Coleoptera</taxon>
        <taxon>Polyphaga</taxon>
        <taxon>Elateriformia</taxon>
        <taxon>Elateroidea</taxon>
        <taxon>Elateridae</taxon>
        <taxon>Agrypninae</taxon>
        <taxon>Pyrophorini</taxon>
        <taxon>Ignelater</taxon>
    </lineage>
</organism>
<dbReference type="InterPro" id="IPR006616">
    <property type="entry name" value="DM9_repeat"/>
</dbReference>
<comment type="caution">
    <text evidence="2">The sequence shown here is derived from an EMBL/GenBank/DDBJ whole genome shotgun (WGS) entry which is preliminary data.</text>
</comment>
<keyword evidence="3" id="KW-1185">Reference proteome</keyword>
<dbReference type="OrthoDB" id="6758767at2759"/>